<keyword evidence="6 7" id="KW-0472">Membrane</keyword>
<feature type="domain" description="OmpA-like" evidence="9">
    <location>
        <begin position="151"/>
        <end position="270"/>
    </location>
</feature>
<evidence type="ECO:0000313" key="11">
    <source>
        <dbReference type="Proteomes" id="UP000280792"/>
    </source>
</evidence>
<evidence type="ECO:0000256" key="6">
    <source>
        <dbReference type="ARBA" id="ARBA00023136"/>
    </source>
</evidence>
<evidence type="ECO:0000256" key="1">
    <source>
        <dbReference type="ARBA" id="ARBA00004162"/>
    </source>
</evidence>
<dbReference type="InterPro" id="IPR025713">
    <property type="entry name" value="MotB-like_N_dom"/>
</dbReference>
<dbReference type="PROSITE" id="PS51123">
    <property type="entry name" value="OMPA_2"/>
    <property type="match status" value="1"/>
</dbReference>
<dbReference type="SUPFAM" id="SSF103088">
    <property type="entry name" value="OmpA-like"/>
    <property type="match status" value="1"/>
</dbReference>
<dbReference type="EMBL" id="QWEZ01000002">
    <property type="protein sequence ID" value="RRJ82322.1"/>
    <property type="molecule type" value="Genomic_DNA"/>
</dbReference>
<dbReference type="PANTHER" id="PTHR30329">
    <property type="entry name" value="STATOR ELEMENT OF FLAGELLAR MOTOR COMPLEX"/>
    <property type="match status" value="1"/>
</dbReference>
<reference evidence="10 11" key="2">
    <citation type="submission" date="2018-12" db="EMBL/GenBank/DDBJ databases">
        <title>Simiduia agarivorans gen. nov., sp. nov., a marine, agarolytic bacterium isolated from shallow coastal water from Keelung, Taiwan.</title>
        <authorList>
            <person name="Shieh W.Y."/>
        </authorList>
    </citation>
    <scope>NUCLEOTIDE SEQUENCE [LARGE SCALE GENOMIC DNA]</scope>
    <source>
        <strain evidence="10 11">GTF-13</strain>
    </source>
</reference>
<dbReference type="Pfam" id="PF00691">
    <property type="entry name" value="OmpA"/>
    <property type="match status" value="1"/>
</dbReference>
<evidence type="ECO:0000256" key="7">
    <source>
        <dbReference type="PROSITE-ProRule" id="PRU00473"/>
    </source>
</evidence>
<evidence type="ECO:0000259" key="9">
    <source>
        <dbReference type="PROSITE" id="PS51123"/>
    </source>
</evidence>
<dbReference type="PANTHER" id="PTHR30329:SF21">
    <property type="entry name" value="LIPOPROTEIN YIAD-RELATED"/>
    <property type="match status" value="1"/>
</dbReference>
<evidence type="ECO:0000256" key="8">
    <source>
        <dbReference type="SAM" id="Phobius"/>
    </source>
</evidence>
<accession>A0A3P3VHX8</accession>
<dbReference type="NCBIfam" id="NF006548">
    <property type="entry name" value="PRK09041.1"/>
    <property type="match status" value="1"/>
</dbReference>
<evidence type="ECO:0000256" key="5">
    <source>
        <dbReference type="ARBA" id="ARBA00022989"/>
    </source>
</evidence>
<dbReference type="InterPro" id="IPR006665">
    <property type="entry name" value="OmpA-like"/>
</dbReference>
<keyword evidence="5 8" id="KW-1133">Transmembrane helix</keyword>
<organism evidence="10 11">
    <name type="scientific">Aestuariirhabdus litorea</name>
    <dbReference type="NCBI Taxonomy" id="2528527"/>
    <lineage>
        <taxon>Bacteria</taxon>
        <taxon>Pseudomonadati</taxon>
        <taxon>Pseudomonadota</taxon>
        <taxon>Gammaproteobacteria</taxon>
        <taxon>Oceanospirillales</taxon>
        <taxon>Aestuariirhabdaceae</taxon>
        <taxon>Aestuariirhabdus</taxon>
    </lineage>
</organism>
<evidence type="ECO:0000256" key="4">
    <source>
        <dbReference type="ARBA" id="ARBA00022692"/>
    </source>
</evidence>
<feature type="transmembrane region" description="Helical" evidence="8">
    <location>
        <begin position="21"/>
        <end position="44"/>
    </location>
</feature>
<proteinExistence type="inferred from homology"/>
<keyword evidence="4 8" id="KW-0812">Transmembrane</keyword>
<comment type="similarity">
    <text evidence="2">Belongs to the MotB family.</text>
</comment>
<sequence>MDKDQSIIIKRVRKGRHKHHGGSWKIAFADFATAMMAFFLVLWLTSQTTPEQKMAIAGFFHDPAGFSKSASPYVIDLGGSAAVTKGEGIGAPMDEEDAKRLDAEEITSIADQIEETRLESLLSELQAKVEENEMLRRFKDQLIMEITPDGLRIQVVDDSQRPMFDSGSSTLKYYFEDILLEIAPLIGSVPNKISISGHTDATPFMNDEGVGNWELSAARANTARRTLLFGGIRDAQIAQVVGYGESILFDTANPTNPVNRRIDILIMSKRTQNNIERMAGGLEKRAGKAPEVRQQERSNLFDARQRAEQNQLPPDQNF</sequence>
<evidence type="ECO:0000256" key="2">
    <source>
        <dbReference type="ARBA" id="ARBA00008914"/>
    </source>
</evidence>
<dbReference type="GO" id="GO:0005886">
    <property type="term" value="C:plasma membrane"/>
    <property type="evidence" value="ECO:0007669"/>
    <property type="project" value="UniProtKB-SubCell"/>
</dbReference>
<dbReference type="CDD" id="cd07185">
    <property type="entry name" value="OmpA_C-like"/>
    <property type="match status" value="1"/>
</dbReference>
<keyword evidence="3" id="KW-1003">Cell membrane</keyword>
<dbReference type="Gene3D" id="3.30.1330.60">
    <property type="entry name" value="OmpA-like domain"/>
    <property type="match status" value="1"/>
</dbReference>
<dbReference type="RefSeq" id="WP_125016033.1">
    <property type="nucleotide sequence ID" value="NZ_QWEZ01000002.1"/>
</dbReference>
<evidence type="ECO:0000313" key="10">
    <source>
        <dbReference type="EMBL" id="RRJ82322.1"/>
    </source>
</evidence>
<protein>
    <submittedName>
        <fullName evidence="10">Motility protein MotB</fullName>
    </submittedName>
</protein>
<dbReference type="Pfam" id="PF13677">
    <property type="entry name" value="MotB_plug"/>
    <property type="match status" value="1"/>
</dbReference>
<evidence type="ECO:0000256" key="3">
    <source>
        <dbReference type="ARBA" id="ARBA00022475"/>
    </source>
</evidence>
<keyword evidence="11" id="KW-1185">Reference proteome</keyword>
<name>A0A3P3VHX8_9GAMM</name>
<dbReference type="Proteomes" id="UP000280792">
    <property type="component" value="Unassembled WGS sequence"/>
</dbReference>
<gene>
    <name evidence="10" type="primary">motB</name>
    <name evidence="10" type="ORF">D0544_10575</name>
</gene>
<comment type="caution">
    <text evidence="10">The sequence shown here is derived from an EMBL/GenBank/DDBJ whole genome shotgun (WGS) entry which is preliminary data.</text>
</comment>
<dbReference type="InterPro" id="IPR050330">
    <property type="entry name" value="Bact_OuterMem_StrucFunc"/>
</dbReference>
<reference evidence="10 11" key="1">
    <citation type="submission" date="2018-08" db="EMBL/GenBank/DDBJ databases">
        <authorList>
            <person name="Khan S.A."/>
        </authorList>
    </citation>
    <scope>NUCLEOTIDE SEQUENCE [LARGE SCALE GENOMIC DNA]</scope>
    <source>
        <strain evidence="10 11">GTF-13</strain>
    </source>
</reference>
<dbReference type="AlphaFoldDB" id="A0A3P3VHX8"/>
<comment type="subcellular location">
    <subcellularLocation>
        <location evidence="1">Cell membrane</location>
        <topology evidence="1">Single-pass membrane protein</topology>
    </subcellularLocation>
</comment>
<dbReference type="InterPro" id="IPR036737">
    <property type="entry name" value="OmpA-like_sf"/>
</dbReference>